<comment type="caution">
    <text evidence="7">The sequence shown here is derived from an EMBL/GenBank/DDBJ whole genome shotgun (WGS) entry which is preliminary data.</text>
</comment>
<keyword evidence="2" id="KW-0378">Hydrolase</keyword>
<dbReference type="SUPFAM" id="SSF55545">
    <property type="entry name" value="beta-N-acetylhexosaminidase-like domain"/>
    <property type="match status" value="1"/>
</dbReference>
<evidence type="ECO:0000256" key="4">
    <source>
        <dbReference type="PIRSR" id="PIRSR625705-1"/>
    </source>
</evidence>
<reference evidence="7 8" key="1">
    <citation type="submission" date="2018-12" db="EMBL/GenBank/DDBJ databases">
        <title>Bacillus ochoae sp. nov., Paenibacillus whitsoniae sp. nov., Paenibacillus spiritus sp. nov. Isolated from the Mars Exploration Rover during spacecraft assembly.</title>
        <authorList>
            <person name="Seuylemezian A."/>
            <person name="Vaishampayan P."/>
        </authorList>
    </citation>
    <scope>NUCLEOTIDE SEQUENCE [LARGE SCALE GENOMIC DNA]</scope>
    <source>
        <strain evidence="7 8">MER 54</strain>
    </source>
</reference>
<dbReference type="InterPro" id="IPR015883">
    <property type="entry name" value="Glyco_hydro_20_cat"/>
</dbReference>
<dbReference type="PANTHER" id="PTHR21040:SF8">
    <property type="entry name" value="BCDNA.GH04120"/>
    <property type="match status" value="1"/>
</dbReference>
<dbReference type="Proteomes" id="UP000276128">
    <property type="component" value="Unassembled WGS sequence"/>
</dbReference>
<feature type="domain" description="Glycoside hydrolase family 20 catalytic" evidence="5">
    <location>
        <begin position="190"/>
        <end position="372"/>
    </location>
</feature>
<dbReference type="RefSeq" id="WP_126144045.1">
    <property type="nucleotide sequence ID" value="NZ_RXHU01000083.1"/>
</dbReference>
<dbReference type="PANTHER" id="PTHR21040">
    <property type="entry name" value="BCDNA.GH04120"/>
    <property type="match status" value="1"/>
</dbReference>
<keyword evidence="3" id="KW-0326">Glycosidase</keyword>
<evidence type="ECO:0000313" key="8">
    <source>
        <dbReference type="Proteomes" id="UP000276128"/>
    </source>
</evidence>
<evidence type="ECO:0000256" key="3">
    <source>
        <dbReference type="ARBA" id="ARBA00023295"/>
    </source>
</evidence>
<dbReference type="OrthoDB" id="9810898at2"/>
<evidence type="ECO:0000256" key="1">
    <source>
        <dbReference type="ARBA" id="ARBA00006285"/>
    </source>
</evidence>
<name>A0A430J757_9BACL</name>
<feature type="active site" description="Proton donor" evidence="4">
    <location>
        <position position="276"/>
    </location>
</feature>
<dbReference type="Gene3D" id="3.30.379.10">
    <property type="entry name" value="Chitobiase/beta-hexosaminidase domain 2-like"/>
    <property type="match status" value="1"/>
</dbReference>
<accession>A0A430J757</accession>
<dbReference type="InterPro" id="IPR017853">
    <property type="entry name" value="GH"/>
</dbReference>
<feature type="domain" description="Beta-hexosaminidase bacterial type N-terminal" evidence="6">
    <location>
        <begin position="2"/>
        <end position="131"/>
    </location>
</feature>
<dbReference type="EMBL" id="RXHU01000083">
    <property type="protein sequence ID" value="RTE05394.1"/>
    <property type="molecule type" value="Genomic_DNA"/>
</dbReference>
<sequence length="599" mass="69333">MIQTIPQVKQIRYLEGAVFQLDDRATILLRMEEPEPRIVAAISRLFPGLSVVCEEPNGISGYLFSIDGRLETEALKKLHPEQQREGYLMELEGSSVTIAAAQAAGLFYGLQTLRQIIDNHDPIPAVEIVDWPDTSMRCMNFDLRQTFSKPEMLLAYIVEFAKFKVNGLLIEYEDKLPYERYKQVCHPEFAFSREQLEMIKETAKNNFIDIIPLQQSFGHLDYVLRHDEFKWLREKESSTGELCPSRPESFELVTGLLDEMIAMHPDSRYIHLGCDEVYSLCECETCNRTYAGARERTFIAFVNRVIDYAAGKGKIPIIWHDMLKKCAESDLQLLDKRAAVMIWIYNGRNIDADVSRLTATFRNAGFEVMGAPAVRCFDDQEHQNYPVVASRIDNVLQWSRTSGKLGIDCVVATNWSTSFSFGLPYGIFETTWYVMALFADVHWNREAETSRFIDKFLKLFHGVDPTTANSKLGNYLNEDYYLIIGSLLDDVKAHKDVAELIAVMNAFEHSSDRMRTIHKYLYRWELFPGDEAEWRSLLSYYRRNTAGRTKVRPQMSAILRHFQPEAMADHFVLSRFYLHDYLEEHIYRKMGLTLEENFT</sequence>
<dbReference type="Pfam" id="PF00728">
    <property type="entry name" value="Glyco_hydro_20"/>
    <property type="match status" value="1"/>
</dbReference>
<gene>
    <name evidence="7" type="ORF">EJQ19_25410</name>
</gene>
<dbReference type="InterPro" id="IPR015882">
    <property type="entry name" value="HEX_bac_N"/>
</dbReference>
<protein>
    <submittedName>
        <fullName evidence="7">Uncharacterized protein</fullName>
    </submittedName>
</protein>
<evidence type="ECO:0000259" key="5">
    <source>
        <dbReference type="Pfam" id="PF00728"/>
    </source>
</evidence>
<dbReference type="InterPro" id="IPR025705">
    <property type="entry name" value="Beta_hexosaminidase_sua/sub"/>
</dbReference>
<evidence type="ECO:0000313" key="7">
    <source>
        <dbReference type="EMBL" id="RTE05394.1"/>
    </source>
</evidence>
<organism evidence="7 8">
    <name type="scientific">Paenibacillus whitsoniae</name>
    <dbReference type="NCBI Taxonomy" id="2496558"/>
    <lineage>
        <taxon>Bacteria</taxon>
        <taxon>Bacillati</taxon>
        <taxon>Bacillota</taxon>
        <taxon>Bacilli</taxon>
        <taxon>Bacillales</taxon>
        <taxon>Paenibacillaceae</taxon>
        <taxon>Paenibacillus</taxon>
    </lineage>
</organism>
<proteinExistence type="inferred from homology"/>
<dbReference type="PRINTS" id="PR00738">
    <property type="entry name" value="GLHYDRLASE20"/>
</dbReference>
<dbReference type="AlphaFoldDB" id="A0A430J757"/>
<dbReference type="SUPFAM" id="SSF51445">
    <property type="entry name" value="(Trans)glycosidases"/>
    <property type="match status" value="1"/>
</dbReference>
<dbReference type="InterPro" id="IPR029018">
    <property type="entry name" value="Hex-like_dom2"/>
</dbReference>
<evidence type="ECO:0000259" key="6">
    <source>
        <dbReference type="Pfam" id="PF02838"/>
    </source>
</evidence>
<dbReference type="GO" id="GO:0005975">
    <property type="term" value="P:carbohydrate metabolic process"/>
    <property type="evidence" value="ECO:0007669"/>
    <property type="project" value="InterPro"/>
</dbReference>
<dbReference type="Pfam" id="PF02838">
    <property type="entry name" value="Glyco_hydro_20b"/>
    <property type="match status" value="1"/>
</dbReference>
<evidence type="ECO:0000256" key="2">
    <source>
        <dbReference type="ARBA" id="ARBA00022801"/>
    </source>
</evidence>
<keyword evidence="8" id="KW-1185">Reference proteome</keyword>
<dbReference type="Gene3D" id="3.20.20.80">
    <property type="entry name" value="Glycosidases"/>
    <property type="match status" value="1"/>
</dbReference>
<dbReference type="InterPro" id="IPR038901">
    <property type="entry name" value="HEXDC-like"/>
</dbReference>
<comment type="similarity">
    <text evidence="1">Belongs to the glycosyl hydrolase 20 family.</text>
</comment>
<dbReference type="GO" id="GO:0004563">
    <property type="term" value="F:beta-N-acetylhexosaminidase activity"/>
    <property type="evidence" value="ECO:0007669"/>
    <property type="project" value="InterPro"/>
</dbReference>